<keyword evidence="3" id="KW-1185">Reference proteome</keyword>
<reference evidence="2 3" key="1">
    <citation type="journal article" date="2017" name="Genome Announc.">
        <title>Genome sequence of the saprophytic ascomycete Epicoccum nigrum ICMP 19927 strain isolated from New Zealand.</title>
        <authorList>
            <person name="Fokin M."/>
            <person name="Fleetwood D."/>
            <person name="Weir B.S."/>
            <person name="Villas-Boas S.G."/>
        </authorList>
    </citation>
    <scope>NUCLEOTIDE SEQUENCE [LARGE SCALE GENOMIC DNA]</scope>
    <source>
        <strain evidence="2 3">ICMP 19927</strain>
    </source>
</reference>
<evidence type="ECO:0008006" key="4">
    <source>
        <dbReference type="Google" id="ProtNLM"/>
    </source>
</evidence>
<dbReference type="InterPro" id="IPR051209">
    <property type="entry name" value="FAD-bind_Monooxygenase_sf"/>
</dbReference>
<evidence type="ECO:0000256" key="1">
    <source>
        <dbReference type="ARBA" id="ARBA00010139"/>
    </source>
</evidence>
<gene>
    <name evidence="2" type="ORF">B5807_02392</name>
</gene>
<dbReference type="PANTHER" id="PTHR42877:SF7">
    <property type="entry name" value="FLAVIN-BINDING MONOOXYGENASE-RELATED"/>
    <property type="match status" value="1"/>
</dbReference>
<dbReference type="SUPFAM" id="SSF51905">
    <property type="entry name" value="FAD/NAD(P)-binding domain"/>
    <property type="match status" value="1"/>
</dbReference>
<dbReference type="Gene3D" id="3.50.50.60">
    <property type="entry name" value="FAD/NAD(P)-binding domain"/>
    <property type="match status" value="1"/>
</dbReference>
<dbReference type="Proteomes" id="UP000193240">
    <property type="component" value="Unassembled WGS sequence"/>
</dbReference>
<organism evidence="2 3">
    <name type="scientific">Epicoccum nigrum</name>
    <name type="common">Soil fungus</name>
    <name type="synonym">Epicoccum purpurascens</name>
    <dbReference type="NCBI Taxonomy" id="105696"/>
    <lineage>
        <taxon>Eukaryota</taxon>
        <taxon>Fungi</taxon>
        <taxon>Dikarya</taxon>
        <taxon>Ascomycota</taxon>
        <taxon>Pezizomycotina</taxon>
        <taxon>Dothideomycetes</taxon>
        <taxon>Pleosporomycetidae</taxon>
        <taxon>Pleosporales</taxon>
        <taxon>Pleosporineae</taxon>
        <taxon>Didymellaceae</taxon>
        <taxon>Epicoccum</taxon>
    </lineage>
</organism>
<evidence type="ECO:0000313" key="2">
    <source>
        <dbReference type="EMBL" id="OSS52697.1"/>
    </source>
</evidence>
<dbReference type="PANTHER" id="PTHR42877">
    <property type="entry name" value="L-ORNITHINE N(5)-MONOOXYGENASE-RELATED"/>
    <property type="match status" value="1"/>
</dbReference>
<comment type="similarity">
    <text evidence="1">Belongs to the FAD-binding monooxygenase family.</text>
</comment>
<protein>
    <recommendedName>
        <fullName evidence="4">FAD/NAD(P)-binding domain-containing protein</fullName>
    </recommendedName>
</protein>
<accession>A0A1Y2MB43</accession>
<name>A0A1Y2MB43_EPING</name>
<sequence>MTSTKEEPVDNFRRMRVVVIGAGYSGLYMSIRIPEWLRNVDLVTYEQNAGVGGTWWMNRYPGCACDIPSHSYVYTFEPNPKWSKFYVSSKEIQEYLEGVSKKYSASRFIKLKHEVNGLHWDVANLKWKINVKNLTTGEAFIDEADFVVGARGGFTRTLWPEIDGLGDFAGKIVHSGHWDEE</sequence>
<dbReference type="OMA" id="FMINIRY"/>
<dbReference type="EMBL" id="KZ107839">
    <property type="protein sequence ID" value="OSS52697.1"/>
    <property type="molecule type" value="Genomic_DNA"/>
</dbReference>
<evidence type="ECO:0000313" key="3">
    <source>
        <dbReference type="Proteomes" id="UP000193240"/>
    </source>
</evidence>
<dbReference type="AlphaFoldDB" id="A0A1Y2MB43"/>
<dbReference type="InParanoid" id="A0A1Y2MB43"/>
<dbReference type="InterPro" id="IPR036188">
    <property type="entry name" value="FAD/NAD-bd_sf"/>
</dbReference>
<proteinExistence type="inferred from homology"/>
<dbReference type="Pfam" id="PF13450">
    <property type="entry name" value="NAD_binding_8"/>
    <property type="match status" value="1"/>
</dbReference>